<evidence type="ECO:0000256" key="8">
    <source>
        <dbReference type="ARBA" id="ARBA00022692"/>
    </source>
</evidence>
<gene>
    <name evidence="18" type="ORF">EJN92_10645</name>
</gene>
<evidence type="ECO:0000313" key="19">
    <source>
        <dbReference type="Proteomes" id="UP000275663"/>
    </source>
</evidence>
<sequence>MLTRLRQLAPYLWPRSLFGRLSLILLFGLCVAHVLSFGMIVYEREQASKASMIYYLGHDVAGSIAMLERLPPIEREAWLTKLDRNNYRYFLRAAGPASVHLPEKSADSALAHEVIHSVSIALGKEYTVTPSFYLDAEARRHMDLHLQLSDGTPVSIEMVSRGMTYSVWLPVILMSQLLILIAFSWLAVRLATRPLAQLAAAADNLSPDKPGDLFPTDGPLEVAKAGIAFNAMQQRISAYLSERIQILAAVTHDLQTPITRMRLRVDMLDDEAHRDKLLRDLLAMQSLVEQGIAYARAHNRSQRQDEKICSINLDALLRSLVSDYQDAGHSIAVTGQLGRPIRSAPLALKRILSNLLDNALKFGTQVEIGLQGLAADQISITVMDRGPGIPVAELNAVLQPYYRVENSRNRDTGGSGLGLAIAQQLSLTLGGSLHLSNRDGGGLLAELRLPNRDA</sequence>
<keyword evidence="11" id="KW-0067">ATP-binding</keyword>
<dbReference type="PRINTS" id="PR00344">
    <property type="entry name" value="BCTRLSENSOR"/>
</dbReference>
<keyword evidence="19" id="KW-1185">Reference proteome</keyword>
<dbReference type="CDD" id="cd06225">
    <property type="entry name" value="HAMP"/>
    <property type="match status" value="1"/>
</dbReference>
<dbReference type="InterPro" id="IPR003661">
    <property type="entry name" value="HisK_dim/P_dom"/>
</dbReference>
<dbReference type="Pfam" id="PF02518">
    <property type="entry name" value="HATPase_c"/>
    <property type="match status" value="1"/>
</dbReference>
<keyword evidence="9" id="KW-0547">Nucleotide-binding</keyword>
<evidence type="ECO:0000256" key="4">
    <source>
        <dbReference type="ARBA" id="ARBA00022475"/>
    </source>
</evidence>
<dbReference type="AlphaFoldDB" id="A0A3Q9BQW1"/>
<comment type="catalytic activity">
    <reaction evidence="1">
        <text>ATP + protein L-histidine = ADP + protein N-phospho-L-histidine.</text>
        <dbReference type="EC" id="2.7.13.3"/>
    </reaction>
</comment>
<evidence type="ECO:0000259" key="16">
    <source>
        <dbReference type="PROSITE" id="PS50109"/>
    </source>
</evidence>
<dbReference type="SUPFAM" id="SSF55874">
    <property type="entry name" value="ATPase domain of HSP90 chaperone/DNA topoisomerase II/histidine kinase"/>
    <property type="match status" value="1"/>
</dbReference>
<comment type="subcellular location">
    <subcellularLocation>
        <location evidence="2">Cell inner membrane</location>
        <topology evidence="2">Multi-pass membrane protein</topology>
    </subcellularLocation>
</comment>
<dbReference type="InterPro" id="IPR050980">
    <property type="entry name" value="2C_sensor_his_kinase"/>
</dbReference>
<evidence type="ECO:0000256" key="1">
    <source>
        <dbReference type="ARBA" id="ARBA00000085"/>
    </source>
</evidence>
<dbReference type="InterPro" id="IPR003594">
    <property type="entry name" value="HATPase_dom"/>
</dbReference>
<evidence type="ECO:0000256" key="7">
    <source>
        <dbReference type="ARBA" id="ARBA00022679"/>
    </source>
</evidence>
<evidence type="ECO:0000256" key="14">
    <source>
        <dbReference type="ARBA" id="ARBA00023136"/>
    </source>
</evidence>
<keyword evidence="13" id="KW-0902">Two-component regulatory system</keyword>
<dbReference type="KEGG" id="upv:EJN92_10645"/>
<evidence type="ECO:0000256" key="2">
    <source>
        <dbReference type="ARBA" id="ARBA00004429"/>
    </source>
</evidence>
<dbReference type="Gene3D" id="1.10.287.130">
    <property type="match status" value="1"/>
</dbReference>
<dbReference type="PANTHER" id="PTHR44936:SF5">
    <property type="entry name" value="SENSOR HISTIDINE KINASE ENVZ"/>
    <property type="match status" value="1"/>
</dbReference>
<dbReference type="InterPro" id="IPR004358">
    <property type="entry name" value="Sig_transdc_His_kin-like_C"/>
</dbReference>
<dbReference type="SMART" id="SM00388">
    <property type="entry name" value="HisKA"/>
    <property type="match status" value="1"/>
</dbReference>
<keyword evidence="12 15" id="KW-1133">Transmembrane helix</keyword>
<name>A0A3Q9BQW1_9BURK</name>
<evidence type="ECO:0000256" key="9">
    <source>
        <dbReference type="ARBA" id="ARBA00022741"/>
    </source>
</evidence>
<dbReference type="GO" id="GO:0005886">
    <property type="term" value="C:plasma membrane"/>
    <property type="evidence" value="ECO:0007669"/>
    <property type="project" value="UniProtKB-SubCell"/>
</dbReference>
<reference evidence="18 19" key="1">
    <citation type="journal article" date="2011" name="Int. J. Syst. Evol. Microbiol.">
        <title>Description of Undibacterium oligocarboniphilum sp. nov., isolated from purified water, and Undibacterium pigrum strain CCUG 49012 as the type strain of Undibacterium parvum sp. nov., and emended descriptions of the genus Undibacterium and the species Undibacterium pigrum.</title>
        <authorList>
            <person name="Eder W."/>
            <person name="Wanner G."/>
            <person name="Ludwig W."/>
            <person name="Busse H.J."/>
            <person name="Ziemke-Kageler F."/>
            <person name="Lang E."/>
        </authorList>
    </citation>
    <scope>NUCLEOTIDE SEQUENCE [LARGE SCALE GENOMIC DNA]</scope>
    <source>
        <strain evidence="18 19">DSM 23061</strain>
    </source>
</reference>
<accession>A0A3Q9BQW1</accession>
<dbReference type="InterPro" id="IPR005467">
    <property type="entry name" value="His_kinase_dom"/>
</dbReference>
<keyword evidence="7" id="KW-0808">Transferase</keyword>
<dbReference type="InterPro" id="IPR003660">
    <property type="entry name" value="HAMP_dom"/>
</dbReference>
<dbReference type="GO" id="GO:0005524">
    <property type="term" value="F:ATP binding"/>
    <property type="evidence" value="ECO:0007669"/>
    <property type="project" value="UniProtKB-KW"/>
</dbReference>
<evidence type="ECO:0000256" key="15">
    <source>
        <dbReference type="SAM" id="Phobius"/>
    </source>
</evidence>
<protein>
    <recommendedName>
        <fullName evidence="3">histidine kinase</fullName>
        <ecNumber evidence="3">2.7.13.3</ecNumber>
    </recommendedName>
</protein>
<keyword evidence="8 15" id="KW-0812">Transmembrane</keyword>
<dbReference type="SMART" id="SM00387">
    <property type="entry name" value="HATPase_c"/>
    <property type="match status" value="1"/>
</dbReference>
<dbReference type="SMART" id="SM00304">
    <property type="entry name" value="HAMP"/>
    <property type="match status" value="1"/>
</dbReference>
<dbReference type="EC" id="2.7.13.3" evidence="3"/>
<dbReference type="InterPro" id="IPR036097">
    <property type="entry name" value="HisK_dim/P_sf"/>
</dbReference>
<keyword evidence="10" id="KW-0418">Kinase</keyword>
<evidence type="ECO:0000256" key="11">
    <source>
        <dbReference type="ARBA" id="ARBA00022840"/>
    </source>
</evidence>
<evidence type="ECO:0000256" key="3">
    <source>
        <dbReference type="ARBA" id="ARBA00012438"/>
    </source>
</evidence>
<dbReference type="PROSITE" id="PS50885">
    <property type="entry name" value="HAMP"/>
    <property type="match status" value="1"/>
</dbReference>
<evidence type="ECO:0000256" key="6">
    <source>
        <dbReference type="ARBA" id="ARBA00022553"/>
    </source>
</evidence>
<dbReference type="GO" id="GO:0000155">
    <property type="term" value="F:phosphorelay sensor kinase activity"/>
    <property type="evidence" value="ECO:0007669"/>
    <property type="project" value="InterPro"/>
</dbReference>
<keyword evidence="4" id="KW-1003">Cell membrane</keyword>
<keyword evidence="5" id="KW-0997">Cell inner membrane</keyword>
<evidence type="ECO:0000256" key="12">
    <source>
        <dbReference type="ARBA" id="ARBA00022989"/>
    </source>
</evidence>
<proteinExistence type="predicted"/>
<evidence type="ECO:0000256" key="13">
    <source>
        <dbReference type="ARBA" id="ARBA00023012"/>
    </source>
</evidence>
<evidence type="ECO:0000256" key="10">
    <source>
        <dbReference type="ARBA" id="ARBA00022777"/>
    </source>
</evidence>
<dbReference type="Proteomes" id="UP000275663">
    <property type="component" value="Chromosome"/>
</dbReference>
<dbReference type="PANTHER" id="PTHR44936">
    <property type="entry name" value="SENSOR PROTEIN CREC"/>
    <property type="match status" value="1"/>
</dbReference>
<dbReference type="PROSITE" id="PS50109">
    <property type="entry name" value="HIS_KIN"/>
    <property type="match status" value="1"/>
</dbReference>
<dbReference type="Pfam" id="PF00672">
    <property type="entry name" value="HAMP"/>
    <property type="match status" value="1"/>
</dbReference>
<dbReference type="InterPro" id="IPR036890">
    <property type="entry name" value="HATPase_C_sf"/>
</dbReference>
<dbReference type="Gene3D" id="3.30.565.10">
    <property type="entry name" value="Histidine kinase-like ATPase, C-terminal domain"/>
    <property type="match status" value="1"/>
</dbReference>
<feature type="domain" description="HAMP" evidence="17">
    <location>
        <begin position="189"/>
        <end position="241"/>
    </location>
</feature>
<evidence type="ECO:0000256" key="5">
    <source>
        <dbReference type="ARBA" id="ARBA00022519"/>
    </source>
</evidence>
<evidence type="ECO:0000313" key="18">
    <source>
        <dbReference type="EMBL" id="AZP12420.1"/>
    </source>
</evidence>
<keyword evidence="14 15" id="KW-0472">Membrane</keyword>
<dbReference type="SUPFAM" id="SSF47384">
    <property type="entry name" value="Homodimeric domain of signal transducing histidine kinase"/>
    <property type="match status" value="1"/>
</dbReference>
<organism evidence="18 19">
    <name type="scientific">Undibacterium parvum</name>
    <dbReference type="NCBI Taxonomy" id="401471"/>
    <lineage>
        <taxon>Bacteria</taxon>
        <taxon>Pseudomonadati</taxon>
        <taxon>Pseudomonadota</taxon>
        <taxon>Betaproteobacteria</taxon>
        <taxon>Burkholderiales</taxon>
        <taxon>Oxalobacteraceae</taxon>
        <taxon>Undibacterium</taxon>
    </lineage>
</organism>
<dbReference type="RefSeq" id="WP_126127801.1">
    <property type="nucleotide sequence ID" value="NZ_CP034464.1"/>
</dbReference>
<feature type="transmembrane region" description="Helical" evidence="15">
    <location>
        <begin position="167"/>
        <end position="188"/>
    </location>
</feature>
<feature type="domain" description="Histidine kinase" evidence="16">
    <location>
        <begin position="249"/>
        <end position="453"/>
    </location>
</feature>
<dbReference type="OrthoDB" id="9804645at2"/>
<feature type="transmembrane region" description="Helical" evidence="15">
    <location>
        <begin position="20"/>
        <end position="42"/>
    </location>
</feature>
<keyword evidence="6" id="KW-0597">Phosphoprotein</keyword>
<evidence type="ECO:0000259" key="17">
    <source>
        <dbReference type="PROSITE" id="PS50885"/>
    </source>
</evidence>
<dbReference type="EMBL" id="CP034464">
    <property type="protein sequence ID" value="AZP12420.1"/>
    <property type="molecule type" value="Genomic_DNA"/>
</dbReference>
<dbReference type="CDD" id="cd00082">
    <property type="entry name" value="HisKA"/>
    <property type="match status" value="1"/>
</dbReference>